<gene>
    <name evidence="1" type="ORF">BDN72DRAFT_956848</name>
</gene>
<reference evidence="1 2" key="1">
    <citation type="journal article" date="2019" name="Nat. Ecol. Evol.">
        <title>Megaphylogeny resolves global patterns of mushroom evolution.</title>
        <authorList>
            <person name="Varga T."/>
            <person name="Krizsan K."/>
            <person name="Foldi C."/>
            <person name="Dima B."/>
            <person name="Sanchez-Garcia M."/>
            <person name="Sanchez-Ramirez S."/>
            <person name="Szollosi G.J."/>
            <person name="Szarkandi J.G."/>
            <person name="Papp V."/>
            <person name="Albert L."/>
            <person name="Andreopoulos W."/>
            <person name="Angelini C."/>
            <person name="Antonin V."/>
            <person name="Barry K.W."/>
            <person name="Bougher N.L."/>
            <person name="Buchanan P."/>
            <person name="Buyck B."/>
            <person name="Bense V."/>
            <person name="Catcheside P."/>
            <person name="Chovatia M."/>
            <person name="Cooper J."/>
            <person name="Damon W."/>
            <person name="Desjardin D."/>
            <person name="Finy P."/>
            <person name="Geml J."/>
            <person name="Haridas S."/>
            <person name="Hughes K."/>
            <person name="Justo A."/>
            <person name="Karasinski D."/>
            <person name="Kautmanova I."/>
            <person name="Kiss B."/>
            <person name="Kocsube S."/>
            <person name="Kotiranta H."/>
            <person name="LaButti K.M."/>
            <person name="Lechner B.E."/>
            <person name="Liimatainen K."/>
            <person name="Lipzen A."/>
            <person name="Lukacs Z."/>
            <person name="Mihaltcheva S."/>
            <person name="Morgado L.N."/>
            <person name="Niskanen T."/>
            <person name="Noordeloos M.E."/>
            <person name="Ohm R.A."/>
            <person name="Ortiz-Santana B."/>
            <person name="Ovrebo C."/>
            <person name="Racz N."/>
            <person name="Riley R."/>
            <person name="Savchenko A."/>
            <person name="Shiryaev A."/>
            <person name="Soop K."/>
            <person name="Spirin V."/>
            <person name="Szebenyi C."/>
            <person name="Tomsovsky M."/>
            <person name="Tulloss R.E."/>
            <person name="Uehling J."/>
            <person name="Grigoriev I.V."/>
            <person name="Vagvolgyi C."/>
            <person name="Papp T."/>
            <person name="Martin F.M."/>
            <person name="Miettinen O."/>
            <person name="Hibbett D.S."/>
            <person name="Nagy L.G."/>
        </authorList>
    </citation>
    <scope>NUCLEOTIDE SEQUENCE [LARGE SCALE GENOMIC DNA]</scope>
    <source>
        <strain evidence="1 2">NL-1719</strain>
    </source>
</reference>
<dbReference type="EMBL" id="ML208279">
    <property type="protein sequence ID" value="TFK73054.1"/>
    <property type="molecule type" value="Genomic_DNA"/>
</dbReference>
<evidence type="ECO:0000313" key="2">
    <source>
        <dbReference type="Proteomes" id="UP000308600"/>
    </source>
</evidence>
<evidence type="ECO:0000313" key="1">
    <source>
        <dbReference type="EMBL" id="TFK73054.1"/>
    </source>
</evidence>
<accession>A0ACD3B5X3</accession>
<organism evidence="1 2">
    <name type="scientific">Pluteus cervinus</name>
    <dbReference type="NCBI Taxonomy" id="181527"/>
    <lineage>
        <taxon>Eukaryota</taxon>
        <taxon>Fungi</taxon>
        <taxon>Dikarya</taxon>
        <taxon>Basidiomycota</taxon>
        <taxon>Agaricomycotina</taxon>
        <taxon>Agaricomycetes</taxon>
        <taxon>Agaricomycetidae</taxon>
        <taxon>Agaricales</taxon>
        <taxon>Pluteineae</taxon>
        <taxon>Pluteaceae</taxon>
        <taxon>Pluteus</taxon>
    </lineage>
</organism>
<sequence length="878" mass="93550">MDTLSANDFLDNGSSSSGGGEEGIGGGSQWYERPADDGDVEVGRAFETVTTQSGSREPVFFIPIVFMDPERESFAEIPAVGEPAEIPVSTDSDSGGNDQAKDTRPVSSPTAEVAAASPSESGIPPESSTTADGSNLSEDSTSSTEASQPPTPTETIQSTLQSDELQTSVETEGPTTLFTPSPTFSSTVLVVTSSDITPLPSSTVMPSLAPIPSSFSQTSLPESTVTIPQSPTSSLLVATTPLSTITSSPTPSEQATPSARPTRSDTNSADAATTSQASNPAALATRGPQFYVAVVLGAIFGITCIAAIAAWFIRVRSHTRRKRHEEEIVASVFGANTPRAERGDGGYGGGFEHGYLGQDGDTGHTDGSIHRFGRGVTMGGFRGLQSIEEVSESGSLGQRGGGYHAASGDSHLPSLAFLPAAEENVYAINHLGRYSGSNPVSSFETEVRSALHLEEPAPAHFPNPYTTNSSTGTLHDMYTLGRWQVTNMMPEDILSSSDDDRRRSRERLLSGQEYPHFTGTPSDLVYGTPRESYPGMTPRYLGVEGHGLRVPWQRKHEPITDVRRHEMGLKGEKEDWVEGRGIPTDAGKAREHWAGALKSNLVNAFNAVAAGLSGVSPMPGHEGKHKEPEDIYTRRPLRRQGSSLRDLDRGTSALGSANLQIPALSRNGSATSYAWSPEETKDGAGVVHIRHRGPTGGSFSRTIGNNTIRQTDVWARRTGGTIDTAAKPCPSFLKPGERRSPPDEELHVPDRPDMVARGSSIYSASSTRSSMFGYPSSSGEEGAHLTEGIRATGTSRANSTRTGAGPSGKLTPRASRKRPKVRRPSVVHRTSSSSISAYPAPERSNSILSQLRGKELMAMRALQDRHRRARRTIKSKIT</sequence>
<proteinExistence type="predicted"/>
<protein>
    <submittedName>
        <fullName evidence="1">Uncharacterized protein</fullName>
    </submittedName>
</protein>
<dbReference type="Proteomes" id="UP000308600">
    <property type="component" value="Unassembled WGS sequence"/>
</dbReference>
<name>A0ACD3B5X3_9AGAR</name>
<keyword evidence="2" id="KW-1185">Reference proteome</keyword>